<proteinExistence type="predicted"/>
<dbReference type="PANTHER" id="PTHR46594:SF4">
    <property type="entry name" value="P-TYPE CATION-TRANSPORTING ATPASE"/>
    <property type="match status" value="1"/>
</dbReference>
<accession>C9PMD7</accession>
<dbReference type="InterPro" id="IPR006121">
    <property type="entry name" value="HMA_dom"/>
</dbReference>
<evidence type="ECO:0000313" key="4">
    <source>
        <dbReference type="Proteomes" id="UP000005519"/>
    </source>
</evidence>
<gene>
    <name evidence="3" type="primary">merP2</name>
    <name evidence="3" type="ORF">HMPREF0621_0161</name>
</gene>
<dbReference type="PRINTS" id="PR00946">
    <property type="entry name" value="HGSCAVENGER"/>
</dbReference>
<dbReference type="STRING" id="667128.HMPREF0621_0161"/>
<dbReference type="Pfam" id="PF00403">
    <property type="entry name" value="HMA"/>
    <property type="match status" value="1"/>
</dbReference>
<dbReference type="FunFam" id="3.30.70.100:FF:000001">
    <property type="entry name" value="ATPase copper transporting beta"/>
    <property type="match status" value="1"/>
</dbReference>
<dbReference type="Gene3D" id="3.30.70.100">
    <property type="match status" value="1"/>
</dbReference>
<protein>
    <submittedName>
        <fullName evidence="3">Heavy metal-associated domain protein</fullName>
    </submittedName>
</protein>
<dbReference type="PROSITE" id="PS01047">
    <property type="entry name" value="HMA_1"/>
    <property type="match status" value="1"/>
</dbReference>
<dbReference type="AlphaFoldDB" id="C9PMD7"/>
<dbReference type="HOGENOM" id="CLU_134973_10_3_6"/>
<dbReference type="PROSITE" id="PS50846">
    <property type="entry name" value="HMA_2"/>
    <property type="match status" value="1"/>
</dbReference>
<dbReference type="PANTHER" id="PTHR46594">
    <property type="entry name" value="P-TYPE CATION-TRANSPORTING ATPASE"/>
    <property type="match status" value="1"/>
</dbReference>
<comment type="caution">
    <text evidence="3">The sequence shown here is derived from an EMBL/GenBank/DDBJ whole genome shotgun (WGS) entry which is preliminary data.</text>
</comment>
<dbReference type="InterPro" id="IPR017969">
    <property type="entry name" value="Heavy-metal-associated_CS"/>
</dbReference>
<keyword evidence="1" id="KW-0479">Metal-binding</keyword>
<dbReference type="SUPFAM" id="SSF55008">
    <property type="entry name" value="HMA, heavy metal-associated domain"/>
    <property type="match status" value="1"/>
</dbReference>
<dbReference type="GO" id="GO:0046872">
    <property type="term" value="F:metal ion binding"/>
    <property type="evidence" value="ECO:0007669"/>
    <property type="project" value="UniProtKB-KW"/>
</dbReference>
<dbReference type="InterPro" id="IPR001802">
    <property type="entry name" value="MerP/CopZ"/>
</dbReference>
<sequence length="76" mass="8119">MEKGNSMQTIMLKVEGMHCSGCVKTVTRVLDALEGVSNVDVSLENASAQIQFDSSQVSVNKLIDVVENAGFDVSLT</sequence>
<name>C9PMD7_9PAST</name>
<reference evidence="3 4" key="1">
    <citation type="submission" date="2009-10" db="EMBL/GenBank/DDBJ databases">
        <authorList>
            <person name="Muzny D."/>
            <person name="Qin X."/>
            <person name="Deng J."/>
            <person name="Jiang H."/>
            <person name="Liu Y."/>
            <person name="Qu J."/>
            <person name="Song X.-Z."/>
            <person name="Zhang L."/>
            <person name="Thornton R."/>
            <person name="Coyle M."/>
            <person name="Francisco L."/>
            <person name="Jackson L."/>
            <person name="Javaid M."/>
            <person name="Korchina V."/>
            <person name="Kovar C."/>
            <person name="Mata R."/>
            <person name="Mathew T."/>
            <person name="Ngo R."/>
            <person name="Nguyen L."/>
            <person name="Nguyen N."/>
            <person name="Okwuonu G."/>
            <person name="Ongeri F."/>
            <person name="Pham C."/>
            <person name="Simmons D."/>
            <person name="Wilczek-Boney K."/>
            <person name="Hale W."/>
            <person name="Jakkamsetti A."/>
            <person name="Pham P."/>
            <person name="Ruth R."/>
            <person name="San Lucas F."/>
            <person name="Warren J."/>
            <person name="Zhang J."/>
            <person name="Zhao Z."/>
            <person name="Zhou C."/>
            <person name="Zhu D."/>
            <person name="Lee S."/>
            <person name="Bess C."/>
            <person name="Blankenburg K."/>
            <person name="Forbes L."/>
            <person name="Fu Q."/>
            <person name="Gubbala S."/>
            <person name="Hirani K."/>
            <person name="Jayaseelan J.C."/>
            <person name="Lara F."/>
            <person name="Munidasa M."/>
            <person name="Palculict T."/>
            <person name="Patil S."/>
            <person name="Pu L.-L."/>
            <person name="Saada N."/>
            <person name="Tang L."/>
            <person name="Weissenberger G."/>
            <person name="Zhu Y."/>
            <person name="Hemphill L."/>
            <person name="Shang Y."/>
            <person name="Youmans B."/>
            <person name="Ayvaz T."/>
            <person name="Ross M."/>
            <person name="Santibanez J."/>
            <person name="Aqrawi P."/>
            <person name="Gross S."/>
            <person name="Joshi V."/>
            <person name="Fowler G."/>
            <person name="Nazareth L."/>
            <person name="Reid J."/>
            <person name="Worley K."/>
            <person name="Petrosino J."/>
            <person name="Highlander S."/>
            <person name="Gibbs R."/>
        </authorList>
    </citation>
    <scope>NUCLEOTIDE SEQUENCE [LARGE SCALE GENOMIC DNA]</scope>
    <source>
        <strain evidence="3 4">ATCC 43325</strain>
    </source>
</reference>
<evidence type="ECO:0000256" key="1">
    <source>
        <dbReference type="ARBA" id="ARBA00022723"/>
    </source>
</evidence>
<dbReference type="Proteomes" id="UP000005519">
    <property type="component" value="Unassembled WGS sequence"/>
</dbReference>
<evidence type="ECO:0000313" key="3">
    <source>
        <dbReference type="EMBL" id="EEX51357.1"/>
    </source>
</evidence>
<keyword evidence="4" id="KW-1185">Reference proteome</keyword>
<dbReference type="InterPro" id="IPR036163">
    <property type="entry name" value="HMA_dom_sf"/>
</dbReference>
<evidence type="ECO:0000259" key="2">
    <source>
        <dbReference type="PROSITE" id="PS50846"/>
    </source>
</evidence>
<organism evidence="3 4">
    <name type="scientific">Pasteurella dagmatis ATCC 43325</name>
    <dbReference type="NCBI Taxonomy" id="667128"/>
    <lineage>
        <taxon>Bacteria</taxon>
        <taxon>Pseudomonadati</taxon>
        <taxon>Pseudomonadota</taxon>
        <taxon>Gammaproteobacteria</taxon>
        <taxon>Pasteurellales</taxon>
        <taxon>Pasteurellaceae</taxon>
        <taxon>Pasteurella</taxon>
    </lineage>
</organism>
<dbReference type="EMBL" id="ACZR01000001">
    <property type="protein sequence ID" value="EEX51357.1"/>
    <property type="molecule type" value="Genomic_DNA"/>
</dbReference>
<feature type="domain" description="HMA" evidence="2">
    <location>
        <begin position="8"/>
        <end position="74"/>
    </location>
</feature>
<dbReference type="CDD" id="cd00371">
    <property type="entry name" value="HMA"/>
    <property type="match status" value="1"/>
</dbReference>